<dbReference type="EMBL" id="CAJOAY010003591">
    <property type="protein sequence ID" value="CAF4029785.1"/>
    <property type="molecule type" value="Genomic_DNA"/>
</dbReference>
<reference evidence="1" key="1">
    <citation type="submission" date="2021-02" db="EMBL/GenBank/DDBJ databases">
        <authorList>
            <person name="Nowell W R."/>
        </authorList>
    </citation>
    <scope>NUCLEOTIDE SEQUENCE</scope>
</reference>
<organism evidence="1 2">
    <name type="scientific">Adineta steineri</name>
    <dbReference type="NCBI Taxonomy" id="433720"/>
    <lineage>
        <taxon>Eukaryota</taxon>
        <taxon>Metazoa</taxon>
        <taxon>Spiralia</taxon>
        <taxon>Gnathifera</taxon>
        <taxon>Rotifera</taxon>
        <taxon>Eurotatoria</taxon>
        <taxon>Bdelloidea</taxon>
        <taxon>Adinetida</taxon>
        <taxon>Adinetidae</taxon>
        <taxon>Adineta</taxon>
    </lineage>
</organism>
<dbReference type="AlphaFoldDB" id="A0A819QRX7"/>
<dbReference type="InterPro" id="IPR013320">
    <property type="entry name" value="ConA-like_dom_sf"/>
</dbReference>
<gene>
    <name evidence="1" type="ORF">OKA104_LOCUS31499</name>
</gene>
<name>A0A819QRX7_9BILA</name>
<dbReference type="Gene3D" id="2.60.120.200">
    <property type="match status" value="2"/>
</dbReference>
<proteinExistence type="predicted"/>
<comment type="caution">
    <text evidence="1">The sequence shown here is derived from an EMBL/GenBank/DDBJ whole genome shotgun (WGS) entry which is preliminary data.</text>
</comment>
<dbReference type="PANTHER" id="PTHR42535:SF2">
    <property type="entry name" value="CHROMOSOME UNDETERMINED SCAFFOLD_146, WHOLE GENOME SHOTGUN SEQUENCE"/>
    <property type="match status" value="1"/>
</dbReference>
<dbReference type="Proteomes" id="UP000663881">
    <property type="component" value="Unassembled WGS sequence"/>
</dbReference>
<dbReference type="PANTHER" id="PTHR42535">
    <property type="entry name" value="OOKINETE PROTEIN, PUTATIVE-RELATED"/>
    <property type="match status" value="1"/>
</dbReference>
<evidence type="ECO:0000313" key="1">
    <source>
        <dbReference type="EMBL" id="CAF4029785.1"/>
    </source>
</evidence>
<dbReference type="Pfam" id="PF13385">
    <property type="entry name" value="Laminin_G_3"/>
    <property type="match status" value="2"/>
</dbReference>
<evidence type="ECO:0008006" key="3">
    <source>
        <dbReference type="Google" id="ProtNLM"/>
    </source>
</evidence>
<accession>A0A819QRX7</accession>
<dbReference type="SUPFAM" id="SSF49899">
    <property type="entry name" value="Concanavalin A-like lectins/glucanases"/>
    <property type="match status" value="2"/>
</dbReference>
<protein>
    <recommendedName>
        <fullName evidence="3">LamG-like jellyroll fold domain-containing protein</fullName>
    </recommendedName>
</protein>
<sequence length="521" mass="57766">MLWRIFFVTLFYTVDSILLGKITNGMMIGTIYKSIFNINQNQCICEMIQSNQSITALNYFSINQTCQLLISNVTSSSIQFSLYTSLIFFNQTLISPQNINELTTVPPLVYVEYLWSFDSTYADTTSTFHGIPVNNAGFSSTTITGYGSSLSLNIAFNQSVIIDTPYLNLSQHSWTFEIWVYPNSLLASNDYPIVSQCLTLITDKCLHFTLRNQKMYLGFYGDDLQGSKTLTVSKWSHVTYVFDSSSRNQSVYLNGVFDSSRQSSGYYVGAPTGLIIGRRNDTLYRFFDGFIDQLHYTNRVKTSSEILDDATLIFYFSFDNGSIYDSGPLNINGSIFGSTSFVTGHIGDALQLGLSFESYFYIPGLVLLGTSNQPYSMSIWIKPTVINSSSIIHVSSGNNGSGYWCLGMLDVSSSGQLIASSYGNSSMSINGPTLLQNNWSHIAITYSLSNGLRLYVNGTLVNSTTPFSYVASGVPNFMFLGNPLAGTTCNGAQNQFFGALDEFRLYSRELTTSDILTLSNL</sequence>
<evidence type="ECO:0000313" key="2">
    <source>
        <dbReference type="Proteomes" id="UP000663881"/>
    </source>
</evidence>